<evidence type="ECO:0000256" key="8">
    <source>
        <dbReference type="SAM" id="MobiDB-lite"/>
    </source>
</evidence>
<feature type="transmembrane region" description="Helical" evidence="9">
    <location>
        <begin position="494"/>
        <end position="520"/>
    </location>
</feature>
<keyword evidence="5 7" id="KW-0040">ANK repeat</keyword>
<evidence type="ECO:0000256" key="6">
    <source>
        <dbReference type="ARBA" id="ARBA00023136"/>
    </source>
</evidence>
<feature type="repeat" description="ANK" evidence="7">
    <location>
        <begin position="70"/>
        <end position="102"/>
    </location>
</feature>
<comment type="subcellular location">
    <subcellularLocation>
        <location evidence="1">Membrane</location>
        <topology evidence="1">Multi-pass membrane protein</topology>
    </subcellularLocation>
</comment>
<keyword evidence="2 9" id="KW-0812">Transmembrane</keyword>
<dbReference type="PROSITE" id="PS50297">
    <property type="entry name" value="ANK_REP_REGION"/>
    <property type="match status" value="2"/>
</dbReference>
<gene>
    <name evidence="11" type="ORF">MKW98_000912</name>
</gene>
<feature type="region of interest" description="Disordered" evidence="8">
    <location>
        <begin position="238"/>
        <end position="259"/>
    </location>
</feature>
<evidence type="ECO:0000313" key="12">
    <source>
        <dbReference type="Proteomes" id="UP001202328"/>
    </source>
</evidence>
<evidence type="ECO:0000256" key="7">
    <source>
        <dbReference type="PROSITE-ProRule" id="PRU00023"/>
    </source>
</evidence>
<evidence type="ECO:0000256" key="3">
    <source>
        <dbReference type="ARBA" id="ARBA00022737"/>
    </source>
</evidence>
<organism evidence="11 12">
    <name type="scientific">Papaver atlanticum</name>
    <dbReference type="NCBI Taxonomy" id="357466"/>
    <lineage>
        <taxon>Eukaryota</taxon>
        <taxon>Viridiplantae</taxon>
        <taxon>Streptophyta</taxon>
        <taxon>Embryophyta</taxon>
        <taxon>Tracheophyta</taxon>
        <taxon>Spermatophyta</taxon>
        <taxon>Magnoliopsida</taxon>
        <taxon>Ranunculales</taxon>
        <taxon>Papaveraceae</taxon>
        <taxon>Papaveroideae</taxon>
        <taxon>Papaver</taxon>
    </lineage>
</organism>
<dbReference type="Pfam" id="PF13962">
    <property type="entry name" value="PGG"/>
    <property type="match status" value="1"/>
</dbReference>
<keyword evidence="3" id="KW-0677">Repeat</keyword>
<reference evidence="11" key="1">
    <citation type="submission" date="2022-04" db="EMBL/GenBank/DDBJ databases">
        <title>A functionally conserved STORR gene fusion in Papaver species that diverged 16.8 million years ago.</title>
        <authorList>
            <person name="Catania T."/>
        </authorList>
    </citation>
    <scope>NUCLEOTIDE SEQUENCE</scope>
    <source>
        <strain evidence="11">S-188037</strain>
    </source>
</reference>
<dbReference type="GO" id="GO:0005886">
    <property type="term" value="C:plasma membrane"/>
    <property type="evidence" value="ECO:0007669"/>
    <property type="project" value="TreeGrafter"/>
</dbReference>
<keyword evidence="12" id="KW-1185">Reference proteome</keyword>
<name>A0AAD4SCU4_9MAGN</name>
<evidence type="ECO:0000256" key="9">
    <source>
        <dbReference type="SAM" id="Phobius"/>
    </source>
</evidence>
<dbReference type="EMBL" id="JAJJMB010011750">
    <property type="protein sequence ID" value="KAI3900012.1"/>
    <property type="molecule type" value="Genomic_DNA"/>
</dbReference>
<proteinExistence type="predicted"/>
<evidence type="ECO:0000313" key="11">
    <source>
        <dbReference type="EMBL" id="KAI3900012.1"/>
    </source>
</evidence>
<sequence length="588" mass="65561">MESLLEMSKEVLVYCRKKSPCIDSGIGYLDEVSTCFRRTTLHMAVMSNDIISAEKILYFKPYLASIKDNRGYTPLHLASARASLEMVKILLKAEPNSCISKDEAQRTPLHLAVMNDRGEIMKVLMDETLPQAIDLKNDKNGETILHFCAKSSSSVETLGLLVDKLALSRPNIIINSKDYNGKTVLQLAADMGKTQMVQYLLESSKLKLEITDADFAEAMNALSPENKNDLETRFLKYPGHDNVDKKKHEGKTLSKNGDEHEGLKDRINALMVVATLIAGIAFQAAMNPPGGVWQDDSKVDSSTDPVKFAYYLDHMFGHSTSGSSISGGIDKYINNSQMQGYTRGQYGYSDVMKLVNSLMGIISTDNHYGSLAYRGLVLEDSAFTDAVSNYTNSKNSSNGVFSPYLIRYAGYPILAYTYPANYVVYMVTNGAALLASLTLITLVSCGFMIKTTIHEVRFLVVLMCISIACIAFSYMSILQAMLPDFYFEADSTFMILQVIFGVCCILGAGLFILTFAMEIVKLRIKRRYQRVGVIKNLINHINYLEALFFSMDAKAAGELILFTVSYFGLRLNGYMYYGSWSHVHPFLY</sequence>
<evidence type="ECO:0000256" key="4">
    <source>
        <dbReference type="ARBA" id="ARBA00022989"/>
    </source>
</evidence>
<dbReference type="InterPro" id="IPR026961">
    <property type="entry name" value="PGG_dom"/>
</dbReference>
<dbReference type="InterPro" id="IPR036770">
    <property type="entry name" value="Ankyrin_rpt-contain_sf"/>
</dbReference>
<evidence type="ECO:0000259" key="10">
    <source>
        <dbReference type="Pfam" id="PF13962"/>
    </source>
</evidence>
<evidence type="ECO:0000256" key="2">
    <source>
        <dbReference type="ARBA" id="ARBA00022692"/>
    </source>
</evidence>
<comment type="caution">
    <text evidence="11">The sequence shown here is derived from an EMBL/GenBank/DDBJ whole genome shotgun (WGS) entry which is preliminary data.</text>
</comment>
<evidence type="ECO:0000256" key="5">
    <source>
        <dbReference type="ARBA" id="ARBA00023043"/>
    </source>
</evidence>
<feature type="domain" description="PGG" evidence="10">
    <location>
        <begin position="261"/>
        <end position="302"/>
    </location>
</feature>
<dbReference type="Proteomes" id="UP001202328">
    <property type="component" value="Unassembled WGS sequence"/>
</dbReference>
<dbReference type="PANTHER" id="PTHR24186">
    <property type="entry name" value="PROTEIN PHOSPHATASE 1 REGULATORY SUBUNIT"/>
    <property type="match status" value="1"/>
</dbReference>
<dbReference type="PROSITE" id="PS50088">
    <property type="entry name" value="ANK_REPEAT"/>
    <property type="match status" value="2"/>
</dbReference>
<dbReference type="Gene3D" id="1.25.40.20">
    <property type="entry name" value="Ankyrin repeat-containing domain"/>
    <property type="match status" value="1"/>
</dbReference>
<evidence type="ECO:0000256" key="1">
    <source>
        <dbReference type="ARBA" id="ARBA00004141"/>
    </source>
</evidence>
<dbReference type="Pfam" id="PF12796">
    <property type="entry name" value="Ank_2"/>
    <property type="match status" value="2"/>
</dbReference>
<dbReference type="AlphaFoldDB" id="A0AAD4SCU4"/>
<keyword evidence="6 9" id="KW-0472">Membrane</keyword>
<dbReference type="PANTHER" id="PTHR24186:SF37">
    <property type="entry name" value="PGG DOMAIN-CONTAINING PROTEIN"/>
    <property type="match status" value="1"/>
</dbReference>
<feature type="transmembrane region" description="Helical" evidence="9">
    <location>
        <begin position="459"/>
        <end position="482"/>
    </location>
</feature>
<feature type="repeat" description="ANK" evidence="7">
    <location>
        <begin position="180"/>
        <end position="202"/>
    </location>
</feature>
<keyword evidence="4 9" id="KW-1133">Transmembrane helix</keyword>
<dbReference type="SMART" id="SM00248">
    <property type="entry name" value="ANK"/>
    <property type="match status" value="5"/>
</dbReference>
<protein>
    <recommendedName>
        <fullName evidence="10">PGG domain-containing protein</fullName>
    </recommendedName>
</protein>
<accession>A0AAD4SCU4</accession>
<dbReference type="InterPro" id="IPR002110">
    <property type="entry name" value="Ankyrin_rpt"/>
</dbReference>
<dbReference type="SUPFAM" id="SSF48403">
    <property type="entry name" value="Ankyrin repeat"/>
    <property type="match status" value="1"/>
</dbReference>
<feature type="transmembrane region" description="Helical" evidence="9">
    <location>
        <begin position="422"/>
        <end position="447"/>
    </location>
</feature>